<organism evidence="2 3">
    <name type="scientific">Perkinsus olseni</name>
    <name type="common">Perkinsus atlanticus</name>
    <dbReference type="NCBI Taxonomy" id="32597"/>
    <lineage>
        <taxon>Eukaryota</taxon>
        <taxon>Sar</taxon>
        <taxon>Alveolata</taxon>
        <taxon>Perkinsozoa</taxon>
        <taxon>Perkinsea</taxon>
        <taxon>Perkinsida</taxon>
        <taxon>Perkinsidae</taxon>
        <taxon>Perkinsus</taxon>
    </lineage>
</organism>
<evidence type="ECO:0000313" key="3">
    <source>
        <dbReference type="Proteomes" id="UP000574390"/>
    </source>
</evidence>
<feature type="region of interest" description="Disordered" evidence="1">
    <location>
        <begin position="103"/>
        <end position="137"/>
    </location>
</feature>
<dbReference type="EMBL" id="JABANM010009692">
    <property type="protein sequence ID" value="KAF4740511.1"/>
    <property type="molecule type" value="Genomic_DNA"/>
</dbReference>
<evidence type="ECO:0000256" key="1">
    <source>
        <dbReference type="SAM" id="MobiDB-lite"/>
    </source>
</evidence>
<evidence type="ECO:0000313" key="2">
    <source>
        <dbReference type="EMBL" id="KAF4740511.1"/>
    </source>
</evidence>
<gene>
    <name evidence="2" type="ORF">FOZ62_022438</name>
</gene>
<protein>
    <submittedName>
        <fullName evidence="2">Uncharacterized protein</fullName>
    </submittedName>
</protein>
<dbReference type="Proteomes" id="UP000574390">
    <property type="component" value="Unassembled WGS sequence"/>
</dbReference>
<reference evidence="2 3" key="1">
    <citation type="submission" date="2020-04" db="EMBL/GenBank/DDBJ databases">
        <title>Perkinsus olseni comparative genomics.</title>
        <authorList>
            <person name="Bogema D.R."/>
        </authorList>
    </citation>
    <scope>NUCLEOTIDE SEQUENCE [LARGE SCALE GENOMIC DNA]</scope>
    <source>
        <strain evidence="2">ATCC PRA-205</strain>
    </source>
</reference>
<feature type="non-terminal residue" evidence="2">
    <location>
        <position position="1"/>
    </location>
</feature>
<name>A0A7J6T6A2_PEROL</name>
<accession>A0A7J6T6A2</accession>
<feature type="compositionally biased region" description="Polar residues" evidence="1">
    <location>
        <begin position="127"/>
        <end position="137"/>
    </location>
</feature>
<comment type="caution">
    <text evidence="2">The sequence shown here is derived from an EMBL/GenBank/DDBJ whole genome shotgun (WGS) entry which is preliminary data.</text>
</comment>
<sequence length="137" mass="14646">ALESLGEDGVAVPDNSAGIDRGAAFGLLKSMYAGGNSSQNDDMTHREVAAMYREQLNLPLDMPDDEVMERARVAALPEGAPPALDADLVNRLWTDDVDDDDMVLLDDDLSPLRSGPVSMSDGDASPRDQNLTGLDDE</sequence>
<feature type="non-terminal residue" evidence="2">
    <location>
        <position position="137"/>
    </location>
</feature>
<proteinExistence type="predicted"/>
<dbReference type="AlphaFoldDB" id="A0A7J6T6A2"/>